<feature type="domain" description="Plasmid pRiA4b Orf3-like" evidence="1">
    <location>
        <begin position="1"/>
        <end position="87"/>
    </location>
</feature>
<dbReference type="Gene3D" id="3.10.290.30">
    <property type="entry name" value="MM3350-like"/>
    <property type="match status" value="1"/>
</dbReference>
<sequence length="100" mass="11742">MLYEYDFGDSWYHEIIVEDKVICTQEIHVPICLDGERNRPPEDVGGTGGYEDFLSIIGNPQNIEYEETLEWAEKDTGGRKFDPEYFYRREINSRLAKVKC</sequence>
<organism evidence="2 3">
    <name type="scientific">Bacillus benzoevorans</name>
    <dbReference type="NCBI Taxonomy" id="1456"/>
    <lineage>
        <taxon>Bacteria</taxon>
        <taxon>Bacillati</taxon>
        <taxon>Bacillota</taxon>
        <taxon>Bacilli</taxon>
        <taxon>Bacillales</taxon>
        <taxon>Bacillaceae</taxon>
        <taxon>Bacillus</taxon>
    </lineage>
</organism>
<dbReference type="Proteomes" id="UP000531594">
    <property type="component" value="Unassembled WGS sequence"/>
</dbReference>
<comment type="caution">
    <text evidence="2">The sequence shown here is derived from an EMBL/GenBank/DDBJ whole genome shotgun (WGS) entry which is preliminary data.</text>
</comment>
<dbReference type="SUPFAM" id="SSF159941">
    <property type="entry name" value="MM3350-like"/>
    <property type="match status" value="1"/>
</dbReference>
<dbReference type="InterPro" id="IPR024047">
    <property type="entry name" value="MM3350-like_sf"/>
</dbReference>
<dbReference type="PANTHER" id="PTHR41878:SF1">
    <property type="entry name" value="TNPR PROTEIN"/>
    <property type="match status" value="1"/>
</dbReference>
<gene>
    <name evidence="2" type="ORF">HNR53_001140</name>
</gene>
<protein>
    <recommendedName>
        <fullName evidence="1">Plasmid pRiA4b Orf3-like domain-containing protein</fullName>
    </recommendedName>
</protein>
<name>A0A7X0HPD8_9BACI</name>
<dbReference type="InterPro" id="IPR012912">
    <property type="entry name" value="Plasmid_pRiA4b_Orf3-like"/>
</dbReference>
<evidence type="ECO:0000259" key="1">
    <source>
        <dbReference type="Pfam" id="PF07929"/>
    </source>
</evidence>
<evidence type="ECO:0000313" key="3">
    <source>
        <dbReference type="Proteomes" id="UP000531594"/>
    </source>
</evidence>
<keyword evidence="3" id="KW-1185">Reference proteome</keyword>
<dbReference type="EMBL" id="JACHGK010000002">
    <property type="protein sequence ID" value="MBB6444532.1"/>
    <property type="molecule type" value="Genomic_DNA"/>
</dbReference>
<reference evidence="2 3" key="1">
    <citation type="submission" date="2020-08" db="EMBL/GenBank/DDBJ databases">
        <title>Genomic Encyclopedia of Type Strains, Phase IV (KMG-IV): sequencing the most valuable type-strain genomes for metagenomic binning, comparative biology and taxonomic classification.</title>
        <authorList>
            <person name="Goeker M."/>
        </authorList>
    </citation>
    <scope>NUCLEOTIDE SEQUENCE [LARGE SCALE GENOMIC DNA]</scope>
    <source>
        <strain evidence="2 3">DSM 5391</strain>
    </source>
</reference>
<proteinExistence type="predicted"/>
<evidence type="ECO:0000313" key="2">
    <source>
        <dbReference type="EMBL" id="MBB6444532.1"/>
    </source>
</evidence>
<dbReference type="Pfam" id="PF07929">
    <property type="entry name" value="PRiA4_ORF3"/>
    <property type="match status" value="1"/>
</dbReference>
<dbReference type="AlphaFoldDB" id="A0A7X0HPD8"/>
<accession>A0A7X0HPD8</accession>
<dbReference type="PANTHER" id="PTHR41878">
    <property type="entry name" value="LEXA REPRESSOR-RELATED"/>
    <property type="match status" value="1"/>
</dbReference>